<dbReference type="VEuPathDB" id="ToxoDB:CSUI_005520"/>
<keyword evidence="2" id="KW-1185">Reference proteome</keyword>
<evidence type="ECO:0000313" key="2">
    <source>
        <dbReference type="Proteomes" id="UP000221165"/>
    </source>
</evidence>
<evidence type="ECO:0000313" key="1">
    <source>
        <dbReference type="EMBL" id="PHJ20645.1"/>
    </source>
</evidence>
<organism evidence="1 2">
    <name type="scientific">Cystoisospora suis</name>
    <dbReference type="NCBI Taxonomy" id="483139"/>
    <lineage>
        <taxon>Eukaryota</taxon>
        <taxon>Sar</taxon>
        <taxon>Alveolata</taxon>
        <taxon>Apicomplexa</taxon>
        <taxon>Conoidasida</taxon>
        <taxon>Coccidia</taxon>
        <taxon>Eucoccidiorida</taxon>
        <taxon>Eimeriorina</taxon>
        <taxon>Sarcocystidae</taxon>
        <taxon>Cystoisospora</taxon>
    </lineage>
</organism>
<feature type="non-terminal residue" evidence="1">
    <location>
        <position position="1"/>
    </location>
</feature>
<gene>
    <name evidence="1" type="ORF">CSUI_005520</name>
</gene>
<protein>
    <submittedName>
        <fullName evidence="1">Uncharacterized protein</fullName>
    </submittedName>
</protein>
<accession>A0A2C6KX79</accession>
<sequence>FSFISFCPWPSSFSISLSSRVHMYQ</sequence>
<reference evidence="1 2" key="1">
    <citation type="journal article" date="2017" name="Int. J. Parasitol.">
        <title>The genome of the protozoan parasite Cystoisospora suis and a reverse vaccinology approach to identify vaccine candidates.</title>
        <authorList>
            <person name="Palmieri N."/>
            <person name="Shrestha A."/>
            <person name="Ruttkowski B."/>
            <person name="Beck T."/>
            <person name="Vogl C."/>
            <person name="Tomley F."/>
            <person name="Blake D.P."/>
            <person name="Joachim A."/>
        </authorList>
    </citation>
    <scope>NUCLEOTIDE SEQUENCE [LARGE SCALE GENOMIC DNA]</scope>
    <source>
        <strain evidence="1 2">Wien I</strain>
    </source>
</reference>
<dbReference type="Proteomes" id="UP000221165">
    <property type="component" value="Unassembled WGS sequence"/>
</dbReference>
<proteinExistence type="predicted"/>
<dbReference type="EMBL" id="MIGC01002669">
    <property type="protein sequence ID" value="PHJ20645.1"/>
    <property type="molecule type" value="Genomic_DNA"/>
</dbReference>
<name>A0A2C6KX79_9APIC</name>
<dbReference type="AlphaFoldDB" id="A0A2C6KX79"/>
<comment type="caution">
    <text evidence="1">The sequence shown here is derived from an EMBL/GenBank/DDBJ whole genome shotgun (WGS) entry which is preliminary data.</text>
</comment>